<comment type="subcellular location">
    <subcellularLocation>
        <location evidence="1">Cell membrane</location>
    </subcellularLocation>
</comment>
<dbReference type="PANTHER" id="PTHR30576">
    <property type="entry name" value="COLANIC BIOSYNTHESIS UDP-GLUCOSE LIPID CARRIER TRANSFERASE"/>
    <property type="match status" value="1"/>
</dbReference>
<reference evidence="11 12" key="1">
    <citation type="submission" date="2016-11" db="EMBL/GenBank/DDBJ databases">
        <authorList>
            <person name="Jaros S."/>
            <person name="Januszkiewicz K."/>
            <person name="Wedrychowicz H."/>
        </authorList>
    </citation>
    <scope>NUCLEOTIDE SEQUENCE [LARGE SCALE GENOMIC DNA]</scope>
    <source>
        <strain evidence="11 12">DSM 100565</strain>
    </source>
</reference>
<keyword evidence="7 9" id="KW-0472">Membrane</keyword>
<dbReference type="Proteomes" id="UP000184292">
    <property type="component" value="Unassembled WGS sequence"/>
</dbReference>
<evidence type="ECO:0000256" key="7">
    <source>
        <dbReference type="ARBA" id="ARBA00023136"/>
    </source>
</evidence>
<evidence type="ECO:0000256" key="6">
    <source>
        <dbReference type="ARBA" id="ARBA00022989"/>
    </source>
</evidence>
<dbReference type="OrthoDB" id="9808602at2"/>
<evidence type="ECO:0000313" key="11">
    <source>
        <dbReference type="EMBL" id="SHI29244.1"/>
    </source>
</evidence>
<evidence type="ECO:0000256" key="8">
    <source>
        <dbReference type="ARBA" id="ARBA00023169"/>
    </source>
</evidence>
<keyword evidence="4" id="KW-0808">Transferase</keyword>
<dbReference type="Pfam" id="PF02397">
    <property type="entry name" value="Bac_transf"/>
    <property type="match status" value="1"/>
</dbReference>
<feature type="domain" description="Bacterial sugar transferase" evidence="10">
    <location>
        <begin position="2"/>
        <end position="193"/>
    </location>
</feature>
<evidence type="ECO:0000259" key="10">
    <source>
        <dbReference type="Pfam" id="PF02397"/>
    </source>
</evidence>
<keyword evidence="3" id="KW-1003">Cell membrane</keyword>
<comment type="similarity">
    <text evidence="2">Belongs to the bacterial sugar transferase family.</text>
</comment>
<evidence type="ECO:0000256" key="9">
    <source>
        <dbReference type="SAM" id="Phobius"/>
    </source>
</evidence>
<accession>A0A1M5ZYA5</accession>
<keyword evidence="6 9" id="KW-1133">Transmembrane helix</keyword>
<sequence length="199" mass="22256">MKPVIDRAGAFLGLIGLAPLFLIIAAAIMLSDPGNPFYVQSRLGRNGRMFRCIKFRSMVLDGDDVLARHLNDDPVARREWESTRKLRSDPRITGIGSVLRKSSLDELPQLLNVLRGDMSLVGPRPIVEDEAVYYGTAFGHYSAVLPGLTGLWQVSGRNDVSYQERVRLDRLYVETMSLATDAMILTRTVRVVLFRVGSY</sequence>
<dbReference type="STRING" id="1447782.SAMN05444417_0067"/>
<name>A0A1M5ZYA5_9RHOB</name>
<evidence type="ECO:0000256" key="3">
    <source>
        <dbReference type="ARBA" id="ARBA00022475"/>
    </source>
</evidence>
<keyword evidence="8" id="KW-0270">Exopolysaccharide synthesis</keyword>
<evidence type="ECO:0000256" key="2">
    <source>
        <dbReference type="ARBA" id="ARBA00006464"/>
    </source>
</evidence>
<keyword evidence="5 9" id="KW-0812">Transmembrane</keyword>
<dbReference type="GO" id="GO:0016780">
    <property type="term" value="F:phosphotransferase activity, for other substituted phosphate groups"/>
    <property type="evidence" value="ECO:0007669"/>
    <property type="project" value="TreeGrafter"/>
</dbReference>
<evidence type="ECO:0000256" key="4">
    <source>
        <dbReference type="ARBA" id="ARBA00022679"/>
    </source>
</evidence>
<organism evidence="11 12">
    <name type="scientific">Wenxinia saemankumensis</name>
    <dbReference type="NCBI Taxonomy" id="1447782"/>
    <lineage>
        <taxon>Bacteria</taxon>
        <taxon>Pseudomonadati</taxon>
        <taxon>Pseudomonadota</taxon>
        <taxon>Alphaproteobacteria</taxon>
        <taxon>Rhodobacterales</taxon>
        <taxon>Roseobacteraceae</taxon>
        <taxon>Wenxinia</taxon>
    </lineage>
</organism>
<dbReference type="RefSeq" id="WP_139300431.1">
    <property type="nucleotide sequence ID" value="NZ_FQYO01000001.1"/>
</dbReference>
<evidence type="ECO:0000256" key="5">
    <source>
        <dbReference type="ARBA" id="ARBA00022692"/>
    </source>
</evidence>
<dbReference type="GO" id="GO:0000271">
    <property type="term" value="P:polysaccharide biosynthetic process"/>
    <property type="evidence" value="ECO:0007669"/>
    <property type="project" value="UniProtKB-KW"/>
</dbReference>
<dbReference type="PANTHER" id="PTHR30576:SF4">
    <property type="entry name" value="UNDECAPRENYL-PHOSPHATE GALACTOSE PHOSPHOTRANSFERASE"/>
    <property type="match status" value="1"/>
</dbReference>
<dbReference type="InterPro" id="IPR003362">
    <property type="entry name" value="Bact_transf"/>
</dbReference>
<evidence type="ECO:0000313" key="12">
    <source>
        <dbReference type="Proteomes" id="UP000184292"/>
    </source>
</evidence>
<gene>
    <name evidence="11" type="ORF">SAMN05444417_0067</name>
</gene>
<dbReference type="AlphaFoldDB" id="A0A1M5ZYA5"/>
<feature type="transmembrane region" description="Helical" evidence="9">
    <location>
        <begin position="12"/>
        <end position="30"/>
    </location>
</feature>
<protein>
    <submittedName>
        <fullName evidence="11">Exopolysaccharide production protein ExoY</fullName>
    </submittedName>
</protein>
<dbReference type="GO" id="GO:0005886">
    <property type="term" value="C:plasma membrane"/>
    <property type="evidence" value="ECO:0007669"/>
    <property type="project" value="UniProtKB-SubCell"/>
</dbReference>
<evidence type="ECO:0000256" key="1">
    <source>
        <dbReference type="ARBA" id="ARBA00004236"/>
    </source>
</evidence>
<dbReference type="EMBL" id="FQYO01000001">
    <property type="protein sequence ID" value="SHI29244.1"/>
    <property type="molecule type" value="Genomic_DNA"/>
</dbReference>
<keyword evidence="12" id="KW-1185">Reference proteome</keyword>
<proteinExistence type="inferred from homology"/>